<protein>
    <submittedName>
        <fullName evidence="1">Uncharacterized protein</fullName>
    </submittedName>
</protein>
<sequence>METDQRRLAAAEGRCARKGVTVVEGKFTFETVGENKLIVSDSQISPVKNKLEIKVTFDQDEEPLISQIEYAFPAGVKSTDFAEMKNLRQIEFKIDDWTVVDVSKEEFIELKKQKKKRSGNVGWYACRFEEEETFTYALTPGEAWTMKDQQIMDLTMENVVTTAAEGTAAIRCTVGILAEDPQEYGLEIKKEQDHTVKVQDFYPESGCALSGEQVRLSWFVQNAQKLFLYTGASKKEIDPAKSSELVTVSDTTEYTLEAVNGEKKDTRKISIQVLPLCLRQFWADYEEEKIKWDVCCGDHIKINGISTSFASGSANLSEYTPGRPVALTAGGKNTSVESAVYYGTEDERMDVVHFQKTITFYKGFQILDVLWKLYELRSNNTAKSIRIVFQDRERNELYDIKGGEDLGTEGSWQQILTGTDPARAGENILVTMYVEGYDEGTGKEYQITI</sequence>
<dbReference type="RefSeq" id="WP_233458284.1">
    <property type="nucleotide sequence ID" value="NZ_BAABZP010000001.1"/>
</dbReference>
<gene>
    <name evidence="1" type="ORF">ACLFYP115_03192</name>
</gene>
<evidence type="ECO:0000313" key="1">
    <source>
        <dbReference type="EMBL" id="VYT39572.1"/>
    </source>
</evidence>
<accession>A0A6N2WF34</accession>
<dbReference type="EMBL" id="CACRSQ010000010">
    <property type="protein sequence ID" value="VYT39572.1"/>
    <property type="molecule type" value="Genomic_DNA"/>
</dbReference>
<organism evidence="1">
    <name type="scientific">Anaerostipes caccae</name>
    <dbReference type="NCBI Taxonomy" id="105841"/>
    <lineage>
        <taxon>Bacteria</taxon>
        <taxon>Bacillati</taxon>
        <taxon>Bacillota</taxon>
        <taxon>Clostridia</taxon>
        <taxon>Lachnospirales</taxon>
        <taxon>Lachnospiraceae</taxon>
        <taxon>Anaerostipes</taxon>
    </lineage>
</organism>
<name>A0A6N2WF34_9FIRM</name>
<dbReference type="AlphaFoldDB" id="A0A6N2WF34"/>
<reference evidence="1" key="1">
    <citation type="submission" date="2019-11" db="EMBL/GenBank/DDBJ databases">
        <authorList>
            <person name="Feng L."/>
        </authorList>
    </citation>
    <scope>NUCLEOTIDE SEQUENCE</scope>
    <source>
        <strain evidence="1">AcaccaeLFYP115</strain>
    </source>
</reference>
<proteinExistence type="predicted"/>